<reference evidence="1" key="1">
    <citation type="journal article" date="2015" name="Nature">
        <title>Complex archaea that bridge the gap between prokaryotes and eukaryotes.</title>
        <authorList>
            <person name="Spang A."/>
            <person name="Saw J.H."/>
            <person name="Jorgensen S.L."/>
            <person name="Zaremba-Niedzwiedzka K."/>
            <person name="Martijn J."/>
            <person name="Lind A.E."/>
            <person name="van Eijk R."/>
            <person name="Schleper C."/>
            <person name="Guy L."/>
            <person name="Ettema T.J."/>
        </authorList>
    </citation>
    <scope>NUCLEOTIDE SEQUENCE</scope>
</reference>
<gene>
    <name evidence="1" type="ORF">LCGC14_2723070</name>
</gene>
<accession>A0A0F8Z9H9</accession>
<organism evidence="1">
    <name type="scientific">marine sediment metagenome</name>
    <dbReference type="NCBI Taxonomy" id="412755"/>
    <lineage>
        <taxon>unclassified sequences</taxon>
        <taxon>metagenomes</taxon>
        <taxon>ecological metagenomes</taxon>
    </lineage>
</organism>
<name>A0A0F8Z9H9_9ZZZZ</name>
<sequence>MKEIIVIIGVFQDTPNISKYDLTINGIEKGNFSKDRILKRIDEEINLTSIKKR</sequence>
<protein>
    <submittedName>
        <fullName evidence="1">Uncharacterized protein</fullName>
    </submittedName>
</protein>
<evidence type="ECO:0000313" key="1">
    <source>
        <dbReference type="EMBL" id="KKK90432.1"/>
    </source>
</evidence>
<dbReference type="AlphaFoldDB" id="A0A0F8Z9H9"/>
<dbReference type="EMBL" id="LAZR01049105">
    <property type="protein sequence ID" value="KKK90432.1"/>
    <property type="molecule type" value="Genomic_DNA"/>
</dbReference>
<proteinExistence type="predicted"/>
<comment type="caution">
    <text evidence="1">The sequence shown here is derived from an EMBL/GenBank/DDBJ whole genome shotgun (WGS) entry which is preliminary data.</text>
</comment>